<dbReference type="Pfam" id="PF00041">
    <property type="entry name" value="fn3"/>
    <property type="match status" value="1"/>
</dbReference>
<dbReference type="SMART" id="SM00060">
    <property type="entry name" value="FN3"/>
    <property type="match status" value="1"/>
</dbReference>
<dbReference type="InterPro" id="IPR052090">
    <property type="entry name" value="Cytolytic_pore-forming_toxin"/>
</dbReference>
<dbReference type="PANTHER" id="PTHR31594">
    <property type="entry name" value="AIG1-TYPE G DOMAIN-CONTAINING PROTEIN"/>
    <property type="match status" value="1"/>
</dbReference>
<organism evidence="3 4">
    <name type="scientific">Rotaria magnacalcarata</name>
    <dbReference type="NCBI Taxonomy" id="392030"/>
    <lineage>
        <taxon>Eukaryota</taxon>
        <taxon>Metazoa</taxon>
        <taxon>Spiralia</taxon>
        <taxon>Gnathifera</taxon>
        <taxon>Rotifera</taxon>
        <taxon>Eurotatoria</taxon>
        <taxon>Bdelloidea</taxon>
        <taxon>Philodinida</taxon>
        <taxon>Philodinidae</taxon>
        <taxon>Rotaria</taxon>
    </lineage>
</organism>
<sequence length="628" mass="71622">MLILRLIFLIIYYGSLKIMAKQQPITMVTLGRPLHLGTLYNIRSDEIITAATLWDPEILANNTISRKQPFTGFEIIAEDSLQNKAHALGVDASLKLSLLGGLIRVSGSAKYAEDYQRTNHEARVTLKYSTTTHMETLTMKHLGKGNLNHPDLHDIDLATHVVTGVLYGAEAFFIFDRTVSTGESKKEISGSLRAVFDNPIFKIDGEAKLDLTDQEKKFVDKLHCKFYGDFRLNANPNTFAEAVKMYRQLPSLLGEKNENAVPKKVWLYPLHLLDNKAMRIVRDISSNLIDYSISAIERLHSVEVRALDLSENAIFTHFKYMKNHLLDFIERLKEIQRDLKKEIALNLPKLRGNTGIEESVLFNFFKQVDSSPFNQRKLESWLEEKRKEIALITSWVGNLAQDKSLNIMNESLSLSEVLGDTRYDYIVCLSFRFVEENDAQLSDMYNYRYDKNNFNSSNSHRKQFAKANVDNEKLKFIVDEEYLADHIKNAELILYDDGAEKKGFIIPSKSGTPYAKNVTDNNVTLTWTDVASGTEQVNKYKVMYRKYSSEILAHENDSMEESKWTEINTKANDTEIVMLGLPSKTTFVFKVQAITVIGLSAVSQLSEPISIQGKQEKNRKFALFVCLL</sequence>
<dbReference type="InterPro" id="IPR056072">
    <property type="entry name" value="SNTX_MACPF/CDC-like_dom"/>
</dbReference>
<reference evidence="3" key="1">
    <citation type="submission" date="2021-02" db="EMBL/GenBank/DDBJ databases">
        <authorList>
            <person name="Nowell W R."/>
        </authorList>
    </citation>
    <scope>NUCLEOTIDE SEQUENCE</scope>
</reference>
<dbReference type="Pfam" id="PF24674">
    <property type="entry name" value="MACPF_SNTX"/>
    <property type="match status" value="1"/>
</dbReference>
<dbReference type="Pfam" id="PF21109">
    <property type="entry name" value="Stonustoxin_helical"/>
    <property type="match status" value="1"/>
</dbReference>
<dbReference type="CDD" id="cd00063">
    <property type="entry name" value="FN3"/>
    <property type="match status" value="1"/>
</dbReference>
<keyword evidence="1" id="KW-0732">Signal</keyword>
<comment type="caution">
    <text evidence="3">The sequence shown here is derived from an EMBL/GenBank/DDBJ whole genome shotgun (WGS) entry which is preliminary data.</text>
</comment>
<gene>
    <name evidence="3" type="ORF">GIL414_LOCUS12629</name>
</gene>
<dbReference type="InterPro" id="IPR048997">
    <property type="entry name" value="Stonustoxin-like_helical"/>
</dbReference>
<evidence type="ECO:0000259" key="2">
    <source>
        <dbReference type="PROSITE" id="PS50853"/>
    </source>
</evidence>
<dbReference type="InterPro" id="IPR003961">
    <property type="entry name" value="FN3_dom"/>
</dbReference>
<proteinExistence type="predicted"/>
<dbReference type="PROSITE" id="PS50853">
    <property type="entry name" value="FN3"/>
    <property type="match status" value="1"/>
</dbReference>
<dbReference type="AlphaFoldDB" id="A0A8S2NSK8"/>
<dbReference type="EMBL" id="CAJOBJ010004957">
    <property type="protein sequence ID" value="CAF4016763.1"/>
    <property type="molecule type" value="Genomic_DNA"/>
</dbReference>
<dbReference type="Gene3D" id="2.60.40.10">
    <property type="entry name" value="Immunoglobulins"/>
    <property type="match status" value="1"/>
</dbReference>
<dbReference type="InterPro" id="IPR013783">
    <property type="entry name" value="Ig-like_fold"/>
</dbReference>
<name>A0A8S2NSK8_9BILA</name>
<evidence type="ECO:0000256" key="1">
    <source>
        <dbReference type="SAM" id="SignalP"/>
    </source>
</evidence>
<dbReference type="InterPro" id="IPR036116">
    <property type="entry name" value="FN3_sf"/>
</dbReference>
<dbReference type="SUPFAM" id="SSF49265">
    <property type="entry name" value="Fibronectin type III"/>
    <property type="match status" value="1"/>
</dbReference>
<feature type="domain" description="Fibronectin type-III" evidence="2">
    <location>
        <begin position="509"/>
        <end position="616"/>
    </location>
</feature>
<feature type="signal peptide" evidence="1">
    <location>
        <begin position="1"/>
        <end position="20"/>
    </location>
</feature>
<evidence type="ECO:0000313" key="3">
    <source>
        <dbReference type="EMBL" id="CAF4016763.1"/>
    </source>
</evidence>
<feature type="chain" id="PRO_5035800642" description="Fibronectin type-III domain-containing protein" evidence="1">
    <location>
        <begin position="21"/>
        <end position="628"/>
    </location>
</feature>
<protein>
    <recommendedName>
        <fullName evidence="2">Fibronectin type-III domain-containing protein</fullName>
    </recommendedName>
</protein>
<dbReference type="PANTHER" id="PTHR31594:SF16">
    <property type="entry name" value="SI:CH211-281L24.3"/>
    <property type="match status" value="1"/>
</dbReference>
<accession>A0A8S2NSK8</accession>
<dbReference type="Proteomes" id="UP000681720">
    <property type="component" value="Unassembled WGS sequence"/>
</dbReference>
<evidence type="ECO:0000313" key="4">
    <source>
        <dbReference type="Proteomes" id="UP000681720"/>
    </source>
</evidence>